<dbReference type="Gene3D" id="2.60.40.640">
    <property type="match status" value="1"/>
</dbReference>
<dbReference type="Pfam" id="PF02752">
    <property type="entry name" value="Arrestin_C"/>
    <property type="match status" value="1"/>
</dbReference>
<dbReference type="PANTHER" id="PTHR11188">
    <property type="entry name" value="ARRESTIN DOMAIN CONTAINING PROTEIN"/>
    <property type="match status" value="1"/>
</dbReference>
<dbReference type="GO" id="GO:0005829">
    <property type="term" value="C:cytosol"/>
    <property type="evidence" value="ECO:0007669"/>
    <property type="project" value="TreeGrafter"/>
</dbReference>
<sequence>MFTHVSMSLFLPTNVILFYGPCNKAKARVFYGTVILDIHKPTKVKTLYIKVKGKAEASKFPSSFDSEINYSNYPVEEDVLKHKEIIFDHSDDIITMNPGSYEFGFCISFDSKLPETMMSDYGNISYSIKAVLVKCSNLTKKLNKSMPIYVRRLTNRTTDEMYLPRPIEISIKLNDILWVKLNSVSNCYMKGQEVNLVIKVHPICSQTKVRSIIVSIVEYFSIIDPKNLKPLKTQTKIIKSAEKVLDFTPGSIYGSITNAMQLASTASNEDLTGNNNHDFDPVYTDQYISANSKCLKEIAHHICFNIPKSKTLLQHDLSNTIFAVKHRLRFNFMVDNGTKISKITMTIPIYIVPNAFIDDLNDLPSYSSIDLNG</sequence>
<feature type="domain" description="Arrestin C-terminal-like" evidence="1">
    <location>
        <begin position="173"/>
        <end position="354"/>
    </location>
</feature>
<dbReference type="GO" id="GO:0005886">
    <property type="term" value="C:plasma membrane"/>
    <property type="evidence" value="ECO:0007669"/>
    <property type="project" value="TreeGrafter"/>
</dbReference>
<dbReference type="GO" id="GO:0070086">
    <property type="term" value="P:ubiquitin-dependent endocytosis"/>
    <property type="evidence" value="ECO:0007669"/>
    <property type="project" value="TreeGrafter"/>
</dbReference>
<organism evidence="2 3">
    <name type="scientific">Smittium simulii</name>
    <dbReference type="NCBI Taxonomy" id="133385"/>
    <lineage>
        <taxon>Eukaryota</taxon>
        <taxon>Fungi</taxon>
        <taxon>Fungi incertae sedis</taxon>
        <taxon>Zoopagomycota</taxon>
        <taxon>Kickxellomycotina</taxon>
        <taxon>Harpellomycetes</taxon>
        <taxon>Harpellales</taxon>
        <taxon>Legeriomycetaceae</taxon>
        <taxon>Smittium</taxon>
    </lineage>
</organism>
<dbReference type="Proteomes" id="UP000245383">
    <property type="component" value="Unassembled WGS sequence"/>
</dbReference>
<dbReference type="OrthoDB" id="2333384at2759"/>
<dbReference type="EMBL" id="MBFR01000856">
    <property type="protein sequence ID" value="PVU85439.1"/>
    <property type="molecule type" value="Genomic_DNA"/>
</dbReference>
<keyword evidence="3" id="KW-1185">Reference proteome</keyword>
<dbReference type="GO" id="GO:0030674">
    <property type="term" value="F:protein-macromolecule adaptor activity"/>
    <property type="evidence" value="ECO:0007669"/>
    <property type="project" value="TreeGrafter"/>
</dbReference>
<dbReference type="STRING" id="133385.A0A2T9XZB2"/>
<evidence type="ECO:0000313" key="3">
    <source>
        <dbReference type="Proteomes" id="UP000245383"/>
    </source>
</evidence>
<dbReference type="InterPro" id="IPR014756">
    <property type="entry name" value="Ig_E-set"/>
</dbReference>
<protein>
    <recommendedName>
        <fullName evidence="1">Arrestin C-terminal-like domain-containing protein</fullName>
    </recommendedName>
</protein>
<evidence type="ECO:0000313" key="2">
    <source>
        <dbReference type="EMBL" id="PVU85439.1"/>
    </source>
</evidence>
<dbReference type="InterPro" id="IPR050357">
    <property type="entry name" value="Arrestin_domain-protein"/>
</dbReference>
<gene>
    <name evidence="2" type="ORF">BB561_006942</name>
</gene>
<comment type="caution">
    <text evidence="2">The sequence shown here is derived from an EMBL/GenBank/DDBJ whole genome shotgun (WGS) entry which is preliminary data.</text>
</comment>
<dbReference type="GO" id="GO:0031625">
    <property type="term" value="F:ubiquitin protein ligase binding"/>
    <property type="evidence" value="ECO:0007669"/>
    <property type="project" value="TreeGrafter"/>
</dbReference>
<name>A0A2T9XZB2_9FUNG</name>
<evidence type="ECO:0000259" key="1">
    <source>
        <dbReference type="SMART" id="SM01017"/>
    </source>
</evidence>
<dbReference type="InterPro" id="IPR011022">
    <property type="entry name" value="Arrestin_C-like"/>
</dbReference>
<proteinExistence type="predicted"/>
<dbReference type="Pfam" id="PF00339">
    <property type="entry name" value="Arrestin_N"/>
    <property type="match status" value="1"/>
</dbReference>
<dbReference type="AlphaFoldDB" id="A0A2T9XZB2"/>
<dbReference type="InterPro" id="IPR014752">
    <property type="entry name" value="Arrestin-like_C"/>
</dbReference>
<dbReference type="SUPFAM" id="SSF81296">
    <property type="entry name" value="E set domains"/>
    <property type="match status" value="1"/>
</dbReference>
<accession>A0A2T9XZB2</accession>
<reference evidence="2 3" key="1">
    <citation type="journal article" date="2018" name="MBio">
        <title>Comparative Genomics Reveals the Core Gene Toolbox for the Fungus-Insect Symbiosis.</title>
        <authorList>
            <person name="Wang Y."/>
            <person name="Stata M."/>
            <person name="Wang W."/>
            <person name="Stajich J.E."/>
            <person name="White M.M."/>
            <person name="Moncalvo J.M."/>
        </authorList>
    </citation>
    <scope>NUCLEOTIDE SEQUENCE [LARGE SCALE GENOMIC DNA]</scope>
    <source>
        <strain evidence="2 3">SWE-8-4</strain>
    </source>
</reference>
<dbReference type="SMART" id="SM01017">
    <property type="entry name" value="Arrestin_C"/>
    <property type="match status" value="1"/>
</dbReference>
<dbReference type="InterPro" id="IPR011021">
    <property type="entry name" value="Arrestin-like_N"/>
</dbReference>
<dbReference type="PANTHER" id="PTHR11188:SF17">
    <property type="entry name" value="FI21816P1"/>
    <property type="match status" value="1"/>
</dbReference>